<evidence type="ECO:0000256" key="1">
    <source>
        <dbReference type="SAM" id="Phobius"/>
    </source>
</evidence>
<feature type="transmembrane region" description="Helical" evidence="1">
    <location>
        <begin position="114"/>
        <end position="133"/>
    </location>
</feature>
<dbReference type="InterPro" id="IPR032675">
    <property type="entry name" value="LRR_dom_sf"/>
</dbReference>
<dbReference type="OrthoDB" id="120556at2759"/>
<dbReference type="AlphaFoldDB" id="A0A8K1FEJ4"/>
<dbReference type="Gene3D" id="3.80.10.10">
    <property type="entry name" value="Ribonuclease Inhibitor"/>
    <property type="match status" value="1"/>
</dbReference>
<keyword evidence="1" id="KW-0812">Transmembrane</keyword>
<keyword evidence="1" id="KW-1133">Transmembrane helix</keyword>
<protein>
    <recommendedName>
        <fullName evidence="4">Leucine-rich repeat domain, L domain-like</fullName>
    </recommendedName>
</protein>
<name>A0A8K1FEJ4_PYTOL</name>
<reference evidence="2" key="1">
    <citation type="submission" date="2019-03" db="EMBL/GenBank/DDBJ databases">
        <title>Long read genome sequence of the mycoparasitic Pythium oligandrum ATCC 38472 isolated from sugarbeet rhizosphere.</title>
        <authorList>
            <person name="Gaulin E."/>
        </authorList>
    </citation>
    <scope>NUCLEOTIDE SEQUENCE</scope>
    <source>
        <strain evidence="2">ATCC 38472_TT</strain>
    </source>
</reference>
<keyword evidence="3" id="KW-1185">Reference proteome</keyword>
<feature type="transmembrane region" description="Helical" evidence="1">
    <location>
        <begin position="267"/>
        <end position="286"/>
    </location>
</feature>
<dbReference type="Proteomes" id="UP000794436">
    <property type="component" value="Unassembled WGS sequence"/>
</dbReference>
<sequence length="613" mass="68527">MVVATEYVCSLVNNSCAVNRIAGHQDDRIKNSNVEYLPATWIDMPDIAPFILVSDAQLSARIEANESVFAAENSTVLVMSEPQWFYVQAVNVRCEIIQADHLSRLIGTIWINRLFAMVIVINCWPMPIVRLVCRHHRNPALKRVLEMITDALMNVAYDVVIPYAILYPYQRDFNTTTRMFDGTVYYQDGWFATTTRNLQQLFISSWFNFICTIGPGFSMLSCMSTIKFCVHPQNNRVVGANAHGMDTLRVLGRGIRIRNAYLRLTKVASVILSSAGLFVLIIHLHATLVANLGGNSGCLLELRPWFKTKYTCVVLEASCTRQGVNAPQLALEDAVSEMDPNGIRSLVLSHCPQIEMPTQIRALLGLEQLKIYNSTIKTWEMDAAIDASTKPGLQFVYIIETNMSGIPPALLHRDLPLRLTDIEFSGTNLTRIPADLHEYWSHVQFLCLEASPGITEIPPSTAQMPSLSQLNLAGNVIAAVPDNQFVANAFYSVNLGGNPLHSLPIELGFTLLLHDIRIQHTKIASLPLKWFQEPPPSNIWGTCVIIMAGDSPLCDKLFANETDVVEGSTVPVPVNRTGLNTFIVDGYLVDCTSMPLQRFYPVEYERAWRQKNL</sequence>
<gene>
    <name evidence="2" type="ORF">Poli38472_013478</name>
</gene>
<dbReference type="EMBL" id="SPLM01000113">
    <property type="protein sequence ID" value="TMW58004.1"/>
    <property type="molecule type" value="Genomic_DNA"/>
</dbReference>
<dbReference type="SUPFAM" id="SSF52058">
    <property type="entry name" value="L domain-like"/>
    <property type="match status" value="1"/>
</dbReference>
<evidence type="ECO:0008006" key="4">
    <source>
        <dbReference type="Google" id="ProtNLM"/>
    </source>
</evidence>
<proteinExistence type="predicted"/>
<evidence type="ECO:0000313" key="3">
    <source>
        <dbReference type="Proteomes" id="UP000794436"/>
    </source>
</evidence>
<comment type="caution">
    <text evidence="2">The sequence shown here is derived from an EMBL/GenBank/DDBJ whole genome shotgun (WGS) entry which is preliminary data.</text>
</comment>
<keyword evidence="1" id="KW-0472">Membrane</keyword>
<accession>A0A8K1FEJ4</accession>
<organism evidence="2 3">
    <name type="scientific">Pythium oligandrum</name>
    <name type="common">Mycoparasitic fungus</name>
    <dbReference type="NCBI Taxonomy" id="41045"/>
    <lineage>
        <taxon>Eukaryota</taxon>
        <taxon>Sar</taxon>
        <taxon>Stramenopiles</taxon>
        <taxon>Oomycota</taxon>
        <taxon>Peronosporomycetes</taxon>
        <taxon>Pythiales</taxon>
        <taxon>Pythiaceae</taxon>
        <taxon>Pythium</taxon>
    </lineage>
</organism>
<evidence type="ECO:0000313" key="2">
    <source>
        <dbReference type="EMBL" id="TMW58004.1"/>
    </source>
</evidence>